<name>A0ACC2ANI1_DIPCM</name>
<protein>
    <submittedName>
        <fullName evidence="1">Uncharacterized protein</fullName>
    </submittedName>
</protein>
<comment type="caution">
    <text evidence="1">The sequence shown here is derived from an EMBL/GenBank/DDBJ whole genome shotgun (WGS) entry which is preliminary data.</text>
</comment>
<accession>A0ACC2ANI1</accession>
<sequence>MDRTKYELSSFYQTIDCVKKDELSTDAFLSINIDSIIGQALCPSFVEWESETSPSSSSVCCSPSTTIPSRGGQTFSFADGELHSTHSLKCMPADASALADHQECKQTGRRSVEVKNVLCEMNESIEVGGFASEIGELISGLERKIEHSKDLTFFSVDTPLFPTYIAGSDRVASIGNSMVDQLHSNEQIESISSNAEIVSSRDSTARSTILSPATMHTDRNEIYLRDRIPRPCNLSIGEKQITREDVLSNKSLQSAALLRDEEDGQTVRLLERGRSEQLNSLKKSQNEVAPGWRKPPRPPRLTKHEANSTLCKSISDASHAYRVKKFERLHGKKKMKAGGRSPNLTLFLALIFTFCFCLLIAKSSR</sequence>
<evidence type="ECO:0000313" key="1">
    <source>
        <dbReference type="EMBL" id="KAJ7519112.1"/>
    </source>
</evidence>
<keyword evidence="2" id="KW-1185">Reference proteome</keyword>
<reference evidence="2" key="1">
    <citation type="journal article" date="2024" name="Proc. Natl. Acad. Sci. U.S.A.">
        <title>Extraordinary preservation of gene collinearity over three hundred million years revealed in homosporous lycophytes.</title>
        <authorList>
            <person name="Li C."/>
            <person name="Wickell D."/>
            <person name="Kuo L.Y."/>
            <person name="Chen X."/>
            <person name="Nie B."/>
            <person name="Liao X."/>
            <person name="Peng D."/>
            <person name="Ji J."/>
            <person name="Jenkins J."/>
            <person name="Williams M."/>
            <person name="Shu S."/>
            <person name="Plott C."/>
            <person name="Barry K."/>
            <person name="Rajasekar S."/>
            <person name="Grimwood J."/>
            <person name="Han X."/>
            <person name="Sun S."/>
            <person name="Hou Z."/>
            <person name="He W."/>
            <person name="Dai G."/>
            <person name="Sun C."/>
            <person name="Schmutz J."/>
            <person name="Leebens-Mack J.H."/>
            <person name="Li F.W."/>
            <person name="Wang L."/>
        </authorList>
    </citation>
    <scope>NUCLEOTIDE SEQUENCE [LARGE SCALE GENOMIC DNA]</scope>
    <source>
        <strain evidence="2">cv. PW_Plant_1</strain>
    </source>
</reference>
<organism evidence="1 2">
    <name type="scientific">Diphasiastrum complanatum</name>
    <name type="common">Issler's clubmoss</name>
    <name type="synonym">Lycopodium complanatum</name>
    <dbReference type="NCBI Taxonomy" id="34168"/>
    <lineage>
        <taxon>Eukaryota</taxon>
        <taxon>Viridiplantae</taxon>
        <taxon>Streptophyta</taxon>
        <taxon>Embryophyta</taxon>
        <taxon>Tracheophyta</taxon>
        <taxon>Lycopodiopsida</taxon>
        <taxon>Lycopodiales</taxon>
        <taxon>Lycopodiaceae</taxon>
        <taxon>Lycopodioideae</taxon>
        <taxon>Diphasiastrum</taxon>
    </lineage>
</organism>
<evidence type="ECO:0000313" key="2">
    <source>
        <dbReference type="Proteomes" id="UP001162992"/>
    </source>
</evidence>
<dbReference type="Proteomes" id="UP001162992">
    <property type="component" value="Chromosome 20"/>
</dbReference>
<gene>
    <name evidence="1" type="ORF">O6H91_20G023300</name>
</gene>
<dbReference type="EMBL" id="CM055111">
    <property type="protein sequence ID" value="KAJ7519112.1"/>
    <property type="molecule type" value="Genomic_DNA"/>
</dbReference>
<proteinExistence type="predicted"/>